<dbReference type="PANTHER" id="PTHR23055">
    <property type="entry name" value="CALCIUM BINDING PROTEINS"/>
    <property type="match status" value="1"/>
</dbReference>
<dbReference type="InterPro" id="IPR011992">
    <property type="entry name" value="EF-hand-dom_pair"/>
</dbReference>
<evidence type="ECO:0000313" key="10">
    <source>
        <dbReference type="EMBL" id="OLP86760.1"/>
    </source>
</evidence>
<dbReference type="Pfam" id="PF22675">
    <property type="entry name" value="KH-I_KHDC4-BBP"/>
    <property type="match status" value="2"/>
</dbReference>
<dbReference type="Gene3D" id="1.10.238.10">
    <property type="entry name" value="EF-hand"/>
    <property type="match status" value="1"/>
</dbReference>
<dbReference type="PANTHER" id="PTHR23055:SF178">
    <property type="entry name" value="NEUROCALCIN HOMOLOG"/>
    <property type="match status" value="1"/>
</dbReference>
<gene>
    <name evidence="10" type="primary">ncsA</name>
    <name evidence="10" type="ORF">AK812_SmicGene32111</name>
</gene>
<keyword evidence="8" id="KW-0812">Transmembrane</keyword>
<dbReference type="Gene3D" id="3.30.1370.10">
    <property type="entry name" value="K Homology domain, type 1"/>
    <property type="match status" value="3"/>
</dbReference>
<dbReference type="Proteomes" id="UP000186817">
    <property type="component" value="Unassembled WGS sequence"/>
</dbReference>
<name>A0A1Q9CV16_SYMMI</name>
<feature type="compositionally biased region" description="Basic and acidic residues" evidence="7">
    <location>
        <begin position="562"/>
        <end position="586"/>
    </location>
</feature>
<dbReference type="InterPro" id="IPR047889">
    <property type="entry name" value="KHDC4_KH-I_second"/>
</dbReference>
<dbReference type="EMBL" id="LSRX01000901">
    <property type="protein sequence ID" value="OLP86760.1"/>
    <property type="molecule type" value="Genomic_DNA"/>
</dbReference>
<feature type="transmembrane region" description="Helical" evidence="8">
    <location>
        <begin position="166"/>
        <end position="186"/>
    </location>
</feature>
<evidence type="ECO:0000256" key="5">
    <source>
        <dbReference type="ARBA" id="ARBA00022837"/>
    </source>
</evidence>
<feature type="region of interest" description="Disordered" evidence="7">
    <location>
        <begin position="439"/>
        <end position="462"/>
    </location>
</feature>
<evidence type="ECO:0000256" key="3">
    <source>
        <dbReference type="ARBA" id="ARBA00022723"/>
    </source>
</evidence>
<evidence type="ECO:0000256" key="7">
    <source>
        <dbReference type="SAM" id="MobiDB-lite"/>
    </source>
</evidence>
<keyword evidence="11" id="KW-1185">Reference proteome</keyword>
<dbReference type="InterPro" id="IPR036612">
    <property type="entry name" value="KH_dom_type_1_sf"/>
</dbReference>
<dbReference type="Pfam" id="PF00013">
    <property type="entry name" value="KH_1"/>
    <property type="match status" value="1"/>
</dbReference>
<dbReference type="CDD" id="cd00051">
    <property type="entry name" value="EFh"/>
    <property type="match status" value="1"/>
</dbReference>
<evidence type="ECO:0000256" key="8">
    <source>
        <dbReference type="SAM" id="Phobius"/>
    </source>
</evidence>
<dbReference type="CDD" id="cd22386">
    <property type="entry name" value="KH-I_KHDC4_rpt2"/>
    <property type="match status" value="2"/>
</dbReference>
<evidence type="ECO:0000256" key="2">
    <source>
        <dbReference type="ARBA" id="ARBA00022707"/>
    </source>
</evidence>
<evidence type="ECO:0000256" key="1">
    <source>
        <dbReference type="ARBA" id="ARBA00006049"/>
    </source>
</evidence>
<proteinExistence type="inferred from homology"/>
<keyword evidence="6" id="KW-0449">Lipoprotein</keyword>
<feature type="transmembrane region" description="Helical" evidence="8">
    <location>
        <begin position="127"/>
        <end position="154"/>
    </location>
</feature>
<dbReference type="SMART" id="SM00054">
    <property type="entry name" value="EFh"/>
    <property type="match status" value="1"/>
</dbReference>
<feature type="transmembrane region" description="Helical" evidence="8">
    <location>
        <begin position="45"/>
        <end position="66"/>
    </location>
</feature>
<accession>A0A1Q9CV16</accession>
<feature type="domain" description="EF-hand" evidence="9">
    <location>
        <begin position="303"/>
        <end position="338"/>
    </location>
</feature>
<dbReference type="GO" id="GO:0003723">
    <property type="term" value="F:RNA binding"/>
    <property type="evidence" value="ECO:0007669"/>
    <property type="project" value="InterPro"/>
</dbReference>
<feature type="transmembrane region" description="Helical" evidence="8">
    <location>
        <begin position="86"/>
        <end position="106"/>
    </location>
</feature>
<dbReference type="GO" id="GO:0005509">
    <property type="term" value="F:calcium ion binding"/>
    <property type="evidence" value="ECO:0007669"/>
    <property type="project" value="InterPro"/>
</dbReference>
<feature type="transmembrane region" description="Helical" evidence="8">
    <location>
        <begin position="198"/>
        <end position="220"/>
    </location>
</feature>
<keyword evidence="3" id="KW-0479">Metal-binding</keyword>
<organism evidence="10 11">
    <name type="scientific">Symbiodinium microadriaticum</name>
    <name type="common">Dinoflagellate</name>
    <name type="synonym">Zooxanthella microadriatica</name>
    <dbReference type="NCBI Taxonomy" id="2951"/>
    <lineage>
        <taxon>Eukaryota</taxon>
        <taxon>Sar</taxon>
        <taxon>Alveolata</taxon>
        <taxon>Dinophyceae</taxon>
        <taxon>Suessiales</taxon>
        <taxon>Symbiodiniaceae</taxon>
        <taxon>Symbiodinium</taxon>
    </lineage>
</organism>
<keyword evidence="2" id="KW-0519">Myristate</keyword>
<feature type="compositionally biased region" description="Polar residues" evidence="7">
    <location>
        <begin position="518"/>
        <end position="531"/>
    </location>
</feature>
<keyword evidence="8" id="KW-0472">Membrane</keyword>
<dbReference type="SMART" id="SM00322">
    <property type="entry name" value="KH"/>
    <property type="match status" value="3"/>
</dbReference>
<dbReference type="SUPFAM" id="SSF54791">
    <property type="entry name" value="Eukaryotic type KH-domain (KH-domain type I)"/>
    <property type="match status" value="3"/>
</dbReference>
<feature type="region of interest" description="Disordered" evidence="7">
    <location>
        <begin position="479"/>
        <end position="600"/>
    </location>
</feature>
<dbReference type="Pfam" id="PF00036">
    <property type="entry name" value="EF-hand_1"/>
    <property type="match status" value="1"/>
</dbReference>
<evidence type="ECO:0000259" key="9">
    <source>
        <dbReference type="PROSITE" id="PS50222"/>
    </source>
</evidence>
<dbReference type="AlphaFoldDB" id="A0A1Q9CV16"/>
<dbReference type="PROSITE" id="PS00018">
    <property type="entry name" value="EF_HAND_1"/>
    <property type="match status" value="1"/>
</dbReference>
<comment type="similarity">
    <text evidence="1">Belongs to the recoverin family.</text>
</comment>
<reference evidence="10 11" key="1">
    <citation type="submission" date="2016-02" db="EMBL/GenBank/DDBJ databases">
        <title>Genome analysis of coral dinoflagellate symbionts highlights evolutionary adaptations to a symbiotic lifestyle.</title>
        <authorList>
            <person name="Aranda M."/>
            <person name="Li Y."/>
            <person name="Liew Y.J."/>
            <person name="Baumgarten S."/>
            <person name="Simakov O."/>
            <person name="Wilson M."/>
            <person name="Piel J."/>
            <person name="Ashoor H."/>
            <person name="Bougouffa S."/>
            <person name="Bajic V.B."/>
            <person name="Ryu T."/>
            <person name="Ravasi T."/>
            <person name="Bayer T."/>
            <person name="Micklem G."/>
            <person name="Kim H."/>
            <person name="Bhak J."/>
            <person name="Lajeunesse T.C."/>
            <person name="Voolstra C.R."/>
        </authorList>
    </citation>
    <scope>NUCLEOTIDE SEQUENCE [LARGE SCALE GENOMIC DNA]</scope>
    <source>
        <strain evidence="10 11">CCMP2467</strain>
    </source>
</reference>
<dbReference type="InterPro" id="IPR018247">
    <property type="entry name" value="EF_Hand_1_Ca_BS"/>
</dbReference>
<dbReference type="InterPro" id="IPR002048">
    <property type="entry name" value="EF_hand_dom"/>
</dbReference>
<dbReference type="CDD" id="cd00105">
    <property type="entry name" value="KH-I"/>
    <property type="match status" value="1"/>
</dbReference>
<keyword evidence="4" id="KW-0677">Repeat</keyword>
<evidence type="ECO:0000256" key="6">
    <source>
        <dbReference type="ARBA" id="ARBA00023288"/>
    </source>
</evidence>
<sequence>MIPCFEATSRISSGLCNACGRACSAAPDCVEACCQPALNVCNRPLGCYVVAALVTNLPAAVLAYQSSTYSQVRYCKSAPVLNFCDGAIVLSLTNIAFAFYMQWRLVAALRSGDEGGARTMLQQASGIVLYDFVFCIYVFLFAAGIIYCFFGIRWWQSCDVDSWNPFWAAFLILLFGLWSGIFSCCWGSQLQIDIVQRLSLGCWGVLESLGVSSSVARLVFGAADGPSTTPATVQPRQSCREMRTDLGPVAAQALQGAPKMTSTTRLQAAEVKALYARFRRLAPSGYLLQQQFQQTMGVMGLTDDHFLVDRMFQVFDTDHDGKLSFIEFASALAIMIRGTEDEKLAFSFKIVGGKEASGVRLEDFQQLVASYNRMMSSLVAPTGRLTSDEDVKRLFHELASTRDETEEEVISLDAYKAAAQENGDFLSCLGLEQPLAMFPPAEPVKPPSFRKRTHSVEDESGSANCFVSLTQWTEAGEETLEDLEDGDEEDAEQEYVDHGNEYSGSSWKAEQTSEDDSSGTWNWSEHWNQESQNREEQRPEKKRRRSWSVHEEDTTTTHWSNWRKEQQQEQEQSWRRDDKSEWHGQDNEPGNSRAHGQETSEFWSPEGYQLIYISKVQAKLMLTMPGFTSYHISRVIGKKGSVLRDMGLTTGTKVFLCGRESNRPTDEDNHLLVTGRTSADLERGLLKACATVAEVLNTEFPICTHCGGDHKSRDCQKMRLPFVHDIYLEQCTNVGFIIGAQGRNVQPIVDATGANIRMLGVGSGEYKAIEPLHMRIEAATQHLLDQAVAMAEDLIRRVTHWSPYDKDPPPGKVFEYQHKIWLDMEADRQGYDSLNAHLLGKGGQNFRQIHERTGAWLWLRGHGAGHTSCLDPIAKKEGLHLLIEHDDKERAHQAVEMATGLLDTVLARLGSTYCNICGGPHFTYRCLKANSTGYLNEMAAKGAKGSGKARHRSVS</sequence>
<keyword evidence="5" id="KW-0106">Calcium</keyword>
<dbReference type="SUPFAM" id="SSF47473">
    <property type="entry name" value="EF-hand"/>
    <property type="match status" value="1"/>
</dbReference>
<dbReference type="InterPro" id="IPR004087">
    <property type="entry name" value="KH_dom"/>
</dbReference>
<feature type="compositionally biased region" description="Acidic residues" evidence="7">
    <location>
        <begin position="479"/>
        <end position="494"/>
    </location>
</feature>
<dbReference type="InterPro" id="IPR028846">
    <property type="entry name" value="Recoverin"/>
</dbReference>
<dbReference type="InterPro" id="IPR004088">
    <property type="entry name" value="KH_dom_type_1"/>
</dbReference>
<dbReference type="PROSITE" id="PS50222">
    <property type="entry name" value="EF_HAND_2"/>
    <property type="match status" value="1"/>
</dbReference>
<evidence type="ECO:0000256" key="4">
    <source>
        <dbReference type="ARBA" id="ARBA00022737"/>
    </source>
</evidence>
<evidence type="ECO:0000313" key="11">
    <source>
        <dbReference type="Proteomes" id="UP000186817"/>
    </source>
</evidence>
<protein>
    <submittedName>
        <fullName evidence="10">Calcium-binding protein NCSA</fullName>
    </submittedName>
</protein>
<comment type="caution">
    <text evidence="10">The sequence shown here is derived from an EMBL/GenBank/DDBJ whole genome shotgun (WGS) entry which is preliminary data.</text>
</comment>
<dbReference type="InterPro" id="IPR055256">
    <property type="entry name" value="KH_1_KHDC4/BBP-like"/>
</dbReference>
<keyword evidence="8" id="KW-1133">Transmembrane helix</keyword>
<dbReference type="OrthoDB" id="397265at2759"/>